<evidence type="ECO:0000313" key="3">
    <source>
        <dbReference type="Proteomes" id="UP001595989"/>
    </source>
</evidence>
<name>A0ABV9DNY1_9BACI</name>
<sequence>MKFILKNAENVFVRRYREEDFRQIQEMNSAEGWSNLVEKNEDTKEAWNNSTVAFSVENADGDVIACVRGLTDTRITLYIAELMVDKKYRGLGIGKKLLRFVHDQYPSTRMEMLATSSSQTYYKEQGYRPFYGYRKTYEEQL</sequence>
<dbReference type="PROSITE" id="PS51186">
    <property type="entry name" value="GNAT"/>
    <property type="match status" value="1"/>
</dbReference>
<gene>
    <name evidence="2" type="ORF">ACFO3D_13750</name>
</gene>
<dbReference type="Proteomes" id="UP001595989">
    <property type="component" value="Unassembled WGS sequence"/>
</dbReference>
<dbReference type="EMBL" id="JBHSFU010000007">
    <property type="protein sequence ID" value="MFC4559258.1"/>
    <property type="molecule type" value="Genomic_DNA"/>
</dbReference>
<dbReference type="InterPro" id="IPR016181">
    <property type="entry name" value="Acyl_CoA_acyltransferase"/>
</dbReference>
<dbReference type="Pfam" id="PF13508">
    <property type="entry name" value="Acetyltransf_7"/>
    <property type="match status" value="1"/>
</dbReference>
<keyword evidence="2" id="KW-0012">Acyltransferase</keyword>
<dbReference type="EC" id="2.3.-.-" evidence="2"/>
<comment type="caution">
    <text evidence="2">The sequence shown here is derived from an EMBL/GenBank/DDBJ whole genome shotgun (WGS) entry which is preliminary data.</text>
</comment>
<accession>A0ABV9DNY1</accession>
<evidence type="ECO:0000313" key="2">
    <source>
        <dbReference type="EMBL" id="MFC4559258.1"/>
    </source>
</evidence>
<keyword evidence="2" id="KW-0808">Transferase</keyword>
<protein>
    <submittedName>
        <fullName evidence="2">GNAT family N-acetyltransferase</fullName>
        <ecNumber evidence="2">2.3.-.-</ecNumber>
    </submittedName>
</protein>
<dbReference type="SUPFAM" id="SSF55729">
    <property type="entry name" value="Acyl-CoA N-acyltransferases (Nat)"/>
    <property type="match status" value="1"/>
</dbReference>
<dbReference type="GO" id="GO:0016746">
    <property type="term" value="F:acyltransferase activity"/>
    <property type="evidence" value="ECO:0007669"/>
    <property type="project" value="UniProtKB-KW"/>
</dbReference>
<dbReference type="CDD" id="cd04301">
    <property type="entry name" value="NAT_SF"/>
    <property type="match status" value="1"/>
</dbReference>
<organism evidence="2 3">
    <name type="scientific">Virgibacillus kekensis</name>
    <dbReference type="NCBI Taxonomy" id="202261"/>
    <lineage>
        <taxon>Bacteria</taxon>
        <taxon>Bacillati</taxon>
        <taxon>Bacillota</taxon>
        <taxon>Bacilli</taxon>
        <taxon>Bacillales</taxon>
        <taxon>Bacillaceae</taxon>
        <taxon>Virgibacillus</taxon>
    </lineage>
</organism>
<reference evidence="3" key="1">
    <citation type="journal article" date="2019" name="Int. J. Syst. Evol. Microbiol.">
        <title>The Global Catalogue of Microorganisms (GCM) 10K type strain sequencing project: providing services to taxonomists for standard genome sequencing and annotation.</title>
        <authorList>
            <consortium name="The Broad Institute Genomics Platform"/>
            <consortium name="The Broad Institute Genome Sequencing Center for Infectious Disease"/>
            <person name="Wu L."/>
            <person name="Ma J."/>
        </authorList>
    </citation>
    <scope>NUCLEOTIDE SEQUENCE [LARGE SCALE GENOMIC DNA]</scope>
    <source>
        <strain evidence="3">CGMCC 4.7426</strain>
    </source>
</reference>
<dbReference type="InterPro" id="IPR000182">
    <property type="entry name" value="GNAT_dom"/>
</dbReference>
<keyword evidence="3" id="KW-1185">Reference proteome</keyword>
<dbReference type="Gene3D" id="3.40.630.30">
    <property type="match status" value="1"/>
</dbReference>
<feature type="domain" description="N-acetyltransferase" evidence="1">
    <location>
        <begin position="11"/>
        <end position="141"/>
    </location>
</feature>
<evidence type="ECO:0000259" key="1">
    <source>
        <dbReference type="PROSITE" id="PS51186"/>
    </source>
</evidence>
<proteinExistence type="predicted"/>
<dbReference type="RefSeq" id="WP_390297033.1">
    <property type="nucleotide sequence ID" value="NZ_JBHSFU010000007.1"/>
</dbReference>